<organism evidence="3 4">
    <name type="scientific">Tardiphaga alba</name>
    <dbReference type="NCBI Taxonomy" id="340268"/>
    <lineage>
        <taxon>Bacteria</taxon>
        <taxon>Pseudomonadati</taxon>
        <taxon>Pseudomonadota</taxon>
        <taxon>Alphaproteobacteria</taxon>
        <taxon>Hyphomicrobiales</taxon>
        <taxon>Nitrobacteraceae</taxon>
        <taxon>Tardiphaga</taxon>
    </lineage>
</organism>
<feature type="chain" id="PRO_5046366283" evidence="2">
    <location>
        <begin position="30"/>
        <end position="329"/>
    </location>
</feature>
<evidence type="ECO:0000256" key="1">
    <source>
        <dbReference type="ARBA" id="ARBA00006987"/>
    </source>
</evidence>
<accession>A0ABX8A939</accession>
<dbReference type="PIRSF" id="PIRSF017082">
    <property type="entry name" value="YflP"/>
    <property type="match status" value="1"/>
</dbReference>
<dbReference type="InterPro" id="IPR006311">
    <property type="entry name" value="TAT_signal"/>
</dbReference>
<keyword evidence="4" id="KW-1185">Reference proteome</keyword>
<dbReference type="PANTHER" id="PTHR42928">
    <property type="entry name" value="TRICARBOXYLATE-BINDING PROTEIN"/>
    <property type="match status" value="1"/>
</dbReference>
<dbReference type="CDD" id="cd13578">
    <property type="entry name" value="PBP2_Bug27"/>
    <property type="match status" value="1"/>
</dbReference>
<dbReference type="SUPFAM" id="SSF53850">
    <property type="entry name" value="Periplasmic binding protein-like II"/>
    <property type="match status" value="1"/>
</dbReference>
<evidence type="ECO:0000313" key="3">
    <source>
        <dbReference type="EMBL" id="QUS39772.1"/>
    </source>
</evidence>
<name>A0ABX8A939_9BRAD</name>
<reference evidence="3 4" key="1">
    <citation type="submission" date="2019-02" db="EMBL/GenBank/DDBJ databases">
        <title>Emended description of the genus Rhodopseudomonas and description of Rhodopseudomonas albus sp. nov., a non-phototrophic, heavy-metal-tolerant bacterium isolated from garden soil.</title>
        <authorList>
            <person name="Bao Z."/>
            <person name="Cao W.W."/>
            <person name="Sato Y."/>
            <person name="Nishizawa T."/>
            <person name="Zhao J."/>
            <person name="Guo Y."/>
            <person name="Ohta H."/>
        </authorList>
    </citation>
    <scope>NUCLEOTIDE SEQUENCE [LARGE SCALE GENOMIC DNA]</scope>
    <source>
        <strain evidence="3 4">SK50-23</strain>
    </source>
</reference>
<dbReference type="Gene3D" id="3.40.190.150">
    <property type="entry name" value="Bordetella uptake gene, domain 1"/>
    <property type="match status" value="1"/>
</dbReference>
<dbReference type="EMBL" id="CP036498">
    <property type="protein sequence ID" value="QUS39772.1"/>
    <property type="molecule type" value="Genomic_DNA"/>
</dbReference>
<comment type="similarity">
    <text evidence="1">Belongs to the UPF0065 (bug) family.</text>
</comment>
<dbReference type="Proteomes" id="UP000682843">
    <property type="component" value="Chromosome"/>
</dbReference>
<dbReference type="RefSeq" id="WP_211913323.1">
    <property type="nucleotide sequence ID" value="NZ_CP036498.1"/>
</dbReference>
<dbReference type="Gene3D" id="3.40.190.10">
    <property type="entry name" value="Periplasmic binding protein-like II"/>
    <property type="match status" value="1"/>
</dbReference>
<dbReference type="Pfam" id="PF03401">
    <property type="entry name" value="TctC"/>
    <property type="match status" value="1"/>
</dbReference>
<sequence length="329" mass="34496">MTTDRLTMSRRHALAVLGATVAAPHVAMAQAPWPNRSVRYVVGFAAGGATDTLSRIFCQKMSEMTGQQFVVENRGGAGGVLGADAVAKSQPDGYGLGMGSIATNAIAVGTYAKLPYQAGKDFTFISGLWQLPNVLVVKKDLPVKDLKEFIALAKASPGKYSYASPGIGTTLHLSGEMMKSAAGIDLQHITYKGGNPAMVDLLAGRVDTLFDNLPGSLQQIKDGAVRALAVTTTNRSPAIPDVPAVGEILPGYELTSWVALCGPAGMPADMVARINELALKALKDPALVAKYAELGAQPFPTSTAEITTYRDKEETRLLPVIKAAGIVPS</sequence>
<evidence type="ECO:0000313" key="4">
    <source>
        <dbReference type="Proteomes" id="UP000682843"/>
    </source>
</evidence>
<dbReference type="PANTHER" id="PTHR42928:SF5">
    <property type="entry name" value="BLR1237 PROTEIN"/>
    <property type="match status" value="1"/>
</dbReference>
<evidence type="ECO:0000256" key="2">
    <source>
        <dbReference type="SAM" id="SignalP"/>
    </source>
</evidence>
<proteinExistence type="inferred from homology"/>
<keyword evidence="2" id="KW-0732">Signal</keyword>
<dbReference type="InterPro" id="IPR005064">
    <property type="entry name" value="BUG"/>
</dbReference>
<dbReference type="PROSITE" id="PS51318">
    <property type="entry name" value="TAT"/>
    <property type="match status" value="1"/>
</dbReference>
<feature type="signal peptide" evidence="2">
    <location>
        <begin position="1"/>
        <end position="29"/>
    </location>
</feature>
<gene>
    <name evidence="3" type="ORF">RPMA_13670</name>
</gene>
<protein>
    <submittedName>
        <fullName evidence="3">Tripartite tricarboxylate transporter substrate binding protein</fullName>
    </submittedName>
</protein>
<dbReference type="InterPro" id="IPR042100">
    <property type="entry name" value="Bug_dom1"/>
</dbReference>